<evidence type="ECO:0000313" key="3">
    <source>
        <dbReference type="Proteomes" id="UP000439022"/>
    </source>
</evidence>
<gene>
    <name evidence="2" type="ORF">GJR96_14330</name>
</gene>
<keyword evidence="1" id="KW-1133">Transmembrane helix</keyword>
<evidence type="ECO:0000256" key="1">
    <source>
        <dbReference type="SAM" id="Phobius"/>
    </source>
</evidence>
<accession>A0A6A8GIR7</accession>
<dbReference type="RefSeq" id="WP_151163552.1">
    <property type="nucleotide sequence ID" value="NZ_WKJO01000001.1"/>
</dbReference>
<feature type="transmembrane region" description="Helical" evidence="1">
    <location>
        <begin position="54"/>
        <end position="75"/>
    </location>
</feature>
<protein>
    <recommendedName>
        <fullName evidence="4">Cox cluster protein</fullName>
    </recommendedName>
</protein>
<sequence>MSEDTAVDSFRYALNPELVKLYVVAALGWFLVDFSQGGFFIIPNPLLENLVSSVASLFGLALFVGGLVGVVHQVLSDSMQTVR</sequence>
<keyword evidence="1" id="KW-0472">Membrane</keyword>
<dbReference type="AlphaFoldDB" id="A0A6A8GIR7"/>
<name>A0A6A8GIR7_9EURY</name>
<reference evidence="2 3" key="1">
    <citation type="submission" date="2019-11" db="EMBL/GenBank/DDBJ databases">
        <title>Whole genome sequence of Haloferax sp. MBLA0076.</title>
        <authorList>
            <person name="Seo M.-J."/>
            <person name="Cho E.-S."/>
        </authorList>
    </citation>
    <scope>NUCLEOTIDE SEQUENCE [LARGE SCALE GENOMIC DNA]</scope>
    <source>
        <strain evidence="2 3">MBLA0076</strain>
    </source>
</reference>
<dbReference type="Proteomes" id="UP000439022">
    <property type="component" value="Unassembled WGS sequence"/>
</dbReference>
<proteinExistence type="predicted"/>
<dbReference type="EMBL" id="WKJO01000001">
    <property type="protein sequence ID" value="MRX23128.1"/>
    <property type="molecule type" value="Genomic_DNA"/>
</dbReference>
<keyword evidence="1" id="KW-0812">Transmembrane</keyword>
<evidence type="ECO:0000313" key="2">
    <source>
        <dbReference type="EMBL" id="MRX23128.1"/>
    </source>
</evidence>
<feature type="transmembrane region" description="Helical" evidence="1">
    <location>
        <begin position="21"/>
        <end position="42"/>
    </location>
</feature>
<keyword evidence="3" id="KW-1185">Reference proteome</keyword>
<evidence type="ECO:0008006" key="4">
    <source>
        <dbReference type="Google" id="ProtNLM"/>
    </source>
</evidence>
<comment type="caution">
    <text evidence="2">The sequence shown here is derived from an EMBL/GenBank/DDBJ whole genome shotgun (WGS) entry which is preliminary data.</text>
</comment>
<organism evidence="2 3">
    <name type="scientific">Haloferax litoreum</name>
    <dbReference type="NCBI Taxonomy" id="2666140"/>
    <lineage>
        <taxon>Archaea</taxon>
        <taxon>Methanobacteriati</taxon>
        <taxon>Methanobacteriota</taxon>
        <taxon>Stenosarchaea group</taxon>
        <taxon>Halobacteria</taxon>
        <taxon>Halobacteriales</taxon>
        <taxon>Haloferacaceae</taxon>
        <taxon>Haloferax</taxon>
    </lineage>
</organism>